<gene>
    <name evidence="2" type="ORF">Cni_G05651</name>
</gene>
<feature type="region of interest" description="Disordered" evidence="1">
    <location>
        <begin position="177"/>
        <end position="201"/>
    </location>
</feature>
<dbReference type="EMBL" id="CP136891">
    <property type="protein sequence ID" value="WOK96943.1"/>
    <property type="molecule type" value="Genomic_DNA"/>
</dbReference>
<feature type="compositionally biased region" description="Acidic residues" evidence="1">
    <location>
        <begin position="61"/>
        <end position="73"/>
    </location>
</feature>
<evidence type="ECO:0000313" key="2">
    <source>
        <dbReference type="EMBL" id="WOK96943.1"/>
    </source>
</evidence>
<organism evidence="2 3">
    <name type="scientific">Canna indica</name>
    <name type="common">Indian-shot</name>
    <dbReference type="NCBI Taxonomy" id="4628"/>
    <lineage>
        <taxon>Eukaryota</taxon>
        <taxon>Viridiplantae</taxon>
        <taxon>Streptophyta</taxon>
        <taxon>Embryophyta</taxon>
        <taxon>Tracheophyta</taxon>
        <taxon>Spermatophyta</taxon>
        <taxon>Magnoliopsida</taxon>
        <taxon>Liliopsida</taxon>
        <taxon>Zingiberales</taxon>
        <taxon>Cannaceae</taxon>
        <taxon>Canna</taxon>
    </lineage>
</organism>
<evidence type="ECO:0000313" key="3">
    <source>
        <dbReference type="Proteomes" id="UP001327560"/>
    </source>
</evidence>
<reference evidence="2 3" key="1">
    <citation type="submission" date="2023-10" db="EMBL/GenBank/DDBJ databases">
        <title>Chromosome-scale genome assembly provides insights into flower coloration mechanisms of Canna indica.</title>
        <authorList>
            <person name="Li C."/>
        </authorList>
    </citation>
    <scope>NUCLEOTIDE SEQUENCE [LARGE SCALE GENOMIC DNA]</scope>
    <source>
        <tissue evidence="2">Flower</tissue>
    </source>
</reference>
<dbReference type="PANTHER" id="PTHR35286:SF1">
    <property type="entry name" value="EXPRESSED PROTEIN"/>
    <property type="match status" value="1"/>
</dbReference>
<proteinExistence type="predicted"/>
<accession>A0AAQ3JX09</accession>
<dbReference type="PANTHER" id="PTHR35286">
    <property type="entry name" value="EXPRESSED PROTEIN"/>
    <property type="match status" value="1"/>
</dbReference>
<name>A0AAQ3JX09_9LILI</name>
<protein>
    <submittedName>
        <fullName evidence="2">Uncharacterized protein</fullName>
    </submittedName>
</protein>
<sequence length="233" mass="26088">MASDPNKAAASAIPGGASASTYDQLLLRTLMSRLQIHPSYLDDNLSLSHSLEDFLLRERDSDGDDEEEDEEEGEGKGGAFFGGGSSNRRLLARQEAKLEKEIIRIVHASDAFEVFKANSGQSVSIGDHNICVSVHEEPGSEYRVWEWHGHIMLFDEENGYSAEYIYGNYFERLSQKKEKKDDDEHGNRENKARIKDGGNSGLRDLIEDVKNSIGNGAGRIIHRNSMRDESLER</sequence>
<keyword evidence="3" id="KW-1185">Reference proteome</keyword>
<dbReference type="Proteomes" id="UP001327560">
    <property type="component" value="Chromosome 2"/>
</dbReference>
<feature type="region of interest" description="Disordered" evidence="1">
    <location>
        <begin position="59"/>
        <end position="83"/>
    </location>
</feature>
<feature type="compositionally biased region" description="Basic and acidic residues" evidence="1">
    <location>
        <begin position="177"/>
        <end position="196"/>
    </location>
</feature>
<evidence type="ECO:0000256" key="1">
    <source>
        <dbReference type="SAM" id="MobiDB-lite"/>
    </source>
</evidence>
<dbReference type="AlphaFoldDB" id="A0AAQ3JX09"/>